<feature type="compositionally biased region" description="Basic residues" evidence="2">
    <location>
        <begin position="76"/>
        <end position="93"/>
    </location>
</feature>
<feature type="compositionally biased region" description="Basic residues" evidence="2">
    <location>
        <begin position="1"/>
        <end position="23"/>
    </location>
</feature>
<dbReference type="InterPro" id="IPR019034">
    <property type="entry name" value="UPF0390"/>
</dbReference>
<evidence type="ECO:0000313" key="4">
    <source>
        <dbReference type="Proteomes" id="UP001233999"/>
    </source>
</evidence>
<dbReference type="EMBL" id="JASPKZ010000452">
    <property type="protein sequence ID" value="KAJ9600065.1"/>
    <property type="molecule type" value="Genomic_DNA"/>
</dbReference>
<dbReference type="Proteomes" id="UP001233999">
    <property type="component" value="Unassembled WGS sequence"/>
</dbReference>
<comment type="similarity">
    <text evidence="1">Belongs to the UPF0390 family.</text>
</comment>
<dbReference type="PANTHER" id="PTHR16967:SF1">
    <property type="entry name" value="LEYDIG CELL TUMOR 10 KDA PROTEIN HOMOLOG"/>
    <property type="match status" value="1"/>
</dbReference>
<feature type="region of interest" description="Disordered" evidence="2">
    <location>
        <begin position="1"/>
        <end position="49"/>
    </location>
</feature>
<gene>
    <name evidence="3" type="ORF">L9F63_009634</name>
</gene>
<proteinExistence type="inferred from homology"/>
<dbReference type="Pfam" id="PF09495">
    <property type="entry name" value="DUF2462"/>
    <property type="match status" value="1"/>
</dbReference>
<evidence type="ECO:0000256" key="2">
    <source>
        <dbReference type="SAM" id="MobiDB-lite"/>
    </source>
</evidence>
<sequence>MPQGKLKVKTKLPAKSKPKRKTAKGPAATKRTNRPIAPKKQKHEAAQKLKKTITKNVNAAIEDDLRAKALDGKKSLTSKKKASPAANRKSKRK</sequence>
<feature type="compositionally biased region" description="Basic residues" evidence="2">
    <location>
        <begin position="31"/>
        <end position="49"/>
    </location>
</feature>
<protein>
    <submittedName>
        <fullName evidence="3">Uncharacterized protein</fullName>
    </submittedName>
</protein>
<reference evidence="3" key="1">
    <citation type="journal article" date="2023" name="IScience">
        <title>Live-bearing cockroach genome reveals convergent evolutionary mechanisms linked to viviparity in insects and beyond.</title>
        <authorList>
            <person name="Fouks B."/>
            <person name="Harrison M.C."/>
            <person name="Mikhailova A.A."/>
            <person name="Marchal E."/>
            <person name="English S."/>
            <person name="Carruthers M."/>
            <person name="Jennings E.C."/>
            <person name="Chiamaka E.L."/>
            <person name="Frigard R.A."/>
            <person name="Pippel M."/>
            <person name="Attardo G.M."/>
            <person name="Benoit J.B."/>
            <person name="Bornberg-Bauer E."/>
            <person name="Tobe S.S."/>
        </authorList>
    </citation>
    <scope>NUCLEOTIDE SEQUENCE</scope>
    <source>
        <strain evidence="3">Stay&amp;Tobe</strain>
    </source>
</reference>
<evidence type="ECO:0000313" key="3">
    <source>
        <dbReference type="EMBL" id="KAJ9600065.1"/>
    </source>
</evidence>
<organism evidence="3 4">
    <name type="scientific">Diploptera punctata</name>
    <name type="common">Pacific beetle cockroach</name>
    <dbReference type="NCBI Taxonomy" id="6984"/>
    <lineage>
        <taxon>Eukaryota</taxon>
        <taxon>Metazoa</taxon>
        <taxon>Ecdysozoa</taxon>
        <taxon>Arthropoda</taxon>
        <taxon>Hexapoda</taxon>
        <taxon>Insecta</taxon>
        <taxon>Pterygota</taxon>
        <taxon>Neoptera</taxon>
        <taxon>Polyneoptera</taxon>
        <taxon>Dictyoptera</taxon>
        <taxon>Blattodea</taxon>
        <taxon>Blaberoidea</taxon>
        <taxon>Blaberidae</taxon>
        <taxon>Diplopterinae</taxon>
        <taxon>Diploptera</taxon>
    </lineage>
</organism>
<accession>A0AAD8AJ48</accession>
<comment type="caution">
    <text evidence="3">The sequence shown here is derived from an EMBL/GenBank/DDBJ whole genome shotgun (WGS) entry which is preliminary data.</text>
</comment>
<dbReference type="AlphaFoldDB" id="A0AAD8AJ48"/>
<reference evidence="3" key="2">
    <citation type="submission" date="2023-05" db="EMBL/GenBank/DDBJ databases">
        <authorList>
            <person name="Fouks B."/>
        </authorList>
    </citation>
    <scope>NUCLEOTIDE SEQUENCE</scope>
    <source>
        <strain evidence="3">Stay&amp;Tobe</strain>
        <tissue evidence="3">Testes</tissue>
    </source>
</reference>
<evidence type="ECO:0000256" key="1">
    <source>
        <dbReference type="ARBA" id="ARBA00006802"/>
    </source>
</evidence>
<feature type="region of interest" description="Disordered" evidence="2">
    <location>
        <begin position="67"/>
        <end position="93"/>
    </location>
</feature>
<dbReference type="PANTHER" id="PTHR16967">
    <property type="entry name" value="LEYDIG CELL TUMOR 10 KDA PROTEIN HOMOLOG"/>
    <property type="match status" value="1"/>
</dbReference>
<name>A0AAD8AJ48_DIPPU</name>
<keyword evidence="4" id="KW-1185">Reference proteome</keyword>